<protein>
    <submittedName>
        <fullName evidence="8">Major facilitator superfamily domain general substrate transporter protein</fullName>
    </submittedName>
</protein>
<accession>A0AA38RDG8</accession>
<dbReference type="AlphaFoldDB" id="A0AA38RDG8"/>
<dbReference type="PANTHER" id="PTHR23513">
    <property type="entry name" value="INTEGRAL MEMBRANE EFFLUX PROTEIN-RELATED"/>
    <property type="match status" value="1"/>
</dbReference>
<dbReference type="PANTHER" id="PTHR23513:SF6">
    <property type="entry name" value="MAJOR FACILITATOR SUPERFAMILY ASSOCIATED DOMAIN-CONTAINING PROTEIN"/>
    <property type="match status" value="1"/>
</dbReference>
<feature type="transmembrane region" description="Helical" evidence="7">
    <location>
        <begin position="410"/>
        <end position="432"/>
    </location>
</feature>
<feature type="transmembrane region" description="Helical" evidence="7">
    <location>
        <begin position="343"/>
        <end position="360"/>
    </location>
</feature>
<feature type="transmembrane region" description="Helical" evidence="7">
    <location>
        <begin position="184"/>
        <end position="206"/>
    </location>
</feature>
<dbReference type="Proteomes" id="UP001174691">
    <property type="component" value="Unassembled WGS sequence"/>
</dbReference>
<organism evidence="8 9">
    <name type="scientific">Coniochaeta hoffmannii</name>
    <dbReference type="NCBI Taxonomy" id="91930"/>
    <lineage>
        <taxon>Eukaryota</taxon>
        <taxon>Fungi</taxon>
        <taxon>Dikarya</taxon>
        <taxon>Ascomycota</taxon>
        <taxon>Pezizomycotina</taxon>
        <taxon>Sordariomycetes</taxon>
        <taxon>Sordariomycetidae</taxon>
        <taxon>Coniochaetales</taxon>
        <taxon>Coniochaetaceae</taxon>
        <taxon>Coniochaeta</taxon>
    </lineage>
</organism>
<feature type="transmembrane region" description="Helical" evidence="7">
    <location>
        <begin position="251"/>
        <end position="274"/>
    </location>
</feature>
<comment type="caution">
    <text evidence="8">The sequence shown here is derived from an EMBL/GenBank/DDBJ whole genome shotgun (WGS) entry which is preliminary data.</text>
</comment>
<evidence type="ECO:0000256" key="3">
    <source>
        <dbReference type="ARBA" id="ARBA00022692"/>
    </source>
</evidence>
<evidence type="ECO:0000256" key="1">
    <source>
        <dbReference type="ARBA" id="ARBA00004651"/>
    </source>
</evidence>
<sequence length="534" mass="58877">MPSPIATVRSNWRAFTPLEKRNIIIYIIGIMFYKFGLEAFTGSIIALATNRYEWDAAQQKTTPITFERVGLLTGLNQAFQCVGSIIIAPLAKRYRTKNVLATAIFIFGLSSAILMIVDASTGGRLKPANTPKADFSYYGRYNTDGMIPIYCITGIAYGMVELIRRIIPRDIVGGNVEKLRCMDALVHMFYEVAGTAGSFCTALALIPQFGNNFSFIITPILFTCGSLVWFTISEVDKRPSKPDAPEKQSGYFLALASAFFLFGESVWTGAKIIFSSRKYVWLLPGYTFALYGHRYLESSAAPIIARRYLGNSAWYQIMVAGSNFGELLGALFVFLFTGWIKTPIPWLRLDALLLMILWYLPYWYPPSGDVKYAWIVFATFIPVSFGWAAGDVSLAAYIQASIARLESKTANVSALGAVMAFLYSTYVVIYAITAPLLGRYVDQVSKQNGGDVHNAVQSILGVQYTLIAVCMLAASFVPKGAMAFNPKMLYGETLATEVGIHTSLDTVDDGSDKPQQQPTHRDFEDDGKGSGDKA</sequence>
<name>A0AA38RDG8_9PEZI</name>
<evidence type="ECO:0000256" key="6">
    <source>
        <dbReference type="SAM" id="MobiDB-lite"/>
    </source>
</evidence>
<dbReference type="SUPFAM" id="SSF103473">
    <property type="entry name" value="MFS general substrate transporter"/>
    <property type="match status" value="1"/>
</dbReference>
<evidence type="ECO:0000256" key="7">
    <source>
        <dbReference type="SAM" id="Phobius"/>
    </source>
</evidence>
<dbReference type="GO" id="GO:0022857">
    <property type="term" value="F:transmembrane transporter activity"/>
    <property type="evidence" value="ECO:0007669"/>
    <property type="project" value="InterPro"/>
</dbReference>
<feature type="compositionally biased region" description="Basic and acidic residues" evidence="6">
    <location>
        <begin position="519"/>
        <end position="534"/>
    </location>
</feature>
<dbReference type="Pfam" id="PF07690">
    <property type="entry name" value="MFS_1"/>
    <property type="match status" value="1"/>
</dbReference>
<feature type="transmembrane region" description="Helical" evidence="7">
    <location>
        <begin position="98"/>
        <end position="117"/>
    </location>
</feature>
<keyword evidence="4 7" id="KW-1133">Transmembrane helix</keyword>
<keyword evidence="3 7" id="KW-0812">Transmembrane</keyword>
<evidence type="ECO:0000256" key="5">
    <source>
        <dbReference type="ARBA" id="ARBA00023136"/>
    </source>
</evidence>
<gene>
    <name evidence="8" type="ORF">NKR19_g6168</name>
</gene>
<feature type="transmembrane region" description="Helical" evidence="7">
    <location>
        <begin position="313"/>
        <end position="336"/>
    </location>
</feature>
<keyword evidence="2" id="KW-1003">Cell membrane</keyword>
<keyword evidence="5 7" id="KW-0472">Membrane</keyword>
<feature type="transmembrane region" description="Helical" evidence="7">
    <location>
        <begin position="452"/>
        <end position="477"/>
    </location>
</feature>
<feature type="transmembrane region" description="Helical" evidence="7">
    <location>
        <begin position="212"/>
        <end position="230"/>
    </location>
</feature>
<feature type="transmembrane region" description="Helical" evidence="7">
    <location>
        <begin position="372"/>
        <end position="398"/>
    </location>
</feature>
<dbReference type="GO" id="GO:0005886">
    <property type="term" value="C:plasma membrane"/>
    <property type="evidence" value="ECO:0007669"/>
    <property type="project" value="UniProtKB-SubCell"/>
</dbReference>
<evidence type="ECO:0000256" key="2">
    <source>
        <dbReference type="ARBA" id="ARBA00022475"/>
    </source>
</evidence>
<proteinExistence type="predicted"/>
<feature type="transmembrane region" description="Helical" evidence="7">
    <location>
        <begin position="23"/>
        <end position="49"/>
    </location>
</feature>
<comment type="subcellular location">
    <subcellularLocation>
        <location evidence="1">Cell membrane</location>
        <topology evidence="1">Multi-pass membrane protein</topology>
    </subcellularLocation>
</comment>
<feature type="transmembrane region" description="Helical" evidence="7">
    <location>
        <begin position="145"/>
        <end position="163"/>
    </location>
</feature>
<keyword evidence="9" id="KW-1185">Reference proteome</keyword>
<dbReference type="EMBL" id="JANBVN010000092">
    <property type="protein sequence ID" value="KAJ9145207.1"/>
    <property type="molecule type" value="Genomic_DNA"/>
</dbReference>
<reference evidence="8" key="1">
    <citation type="submission" date="2022-07" db="EMBL/GenBank/DDBJ databases">
        <title>Fungi with potential for degradation of polypropylene.</title>
        <authorList>
            <person name="Gostincar C."/>
        </authorList>
    </citation>
    <scope>NUCLEOTIDE SEQUENCE</scope>
    <source>
        <strain evidence="8">EXF-13287</strain>
    </source>
</reference>
<evidence type="ECO:0000313" key="9">
    <source>
        <dbReference type="Proteomes" id="UP001174691"/>
    </source>
</evidence>
<feature type="region of interest" description="Disordered" evidence="6">
    <location>
        <begin position="505"/>
        <end position="534"/>
    </location>
</feature>
<evidence type="ECO:0000256" key="4">
    <source>
        <dbReference type="ARBA" id="ARBA00022989"/>
    </source>
</evidence>
<feature type="transmembrane region" description="Helical" evidence="7">
    <location>
        <begin position="69"/>
        <end position="91"/>
    </location>
</feature>
<dbReference type="InterPro" id="IPR011701">
    <property type="entry name" value="MFS"/>
</dbReference>
<dbReference type="Gene3D" id="1.20.1250.20">
    <property type="entry name" value="MFS general substrate transporter like domains"/>
    <property type="match status" value="1"/>
</dbReference>
<dbReference type="InterPro" id="IPR036259">
    <property type="entry name" value="MFS_trans_sf"/>
</dbReference>
<evidence type="ECO:0000313" key="8">
    <source>
        <dbReference type="EMBL" id="KAJ9145207.1"/>
    </source>
</evidence>